<reference evidence="5 6" key="1">
    <citation type="submission" date="2019-12" db="EMBL/GenBank/DDBJ databases">
        <title>Draft genome sequence of the ascomycete Xylaria multiplex DSM 110363.</title>
        <authorList>
            <person name="Buettner E."/>
            <person name="Kellner H."/>
        </authorList>
    </citation>
    <scope>NUCLEOTIDE SEQUENCE [LARGE SCALE GENOMIC DNA]</scope>
    <source>
        <strain evidence="5 6">DSM 110363</strain>
    </source>
</reference>
<feature type="domain" description="Thioester reductase (TE)" evidence="4">
    <location>
        <begin position="171"/>
        <end position="297"/>
    </location>
</feature>
<dbReference type="InParanoid" id="A0A7C8MM04"/>
<sequence>MFGGGNWVLWTLASVALVILTYLVRVNQQLSGIPEEVTRLVGSPWTPDLLKKTYERLEQHPIDYTNKLPPRLDRRYIVTGGSGEFSLFQSINRLSRVRLVGGYIVLQLLARGTPPAHIRILDIRRSERSDMHSGPATEVDFAKTDITSRASVDAAFSRPWPTSAAKLPLTVFHTAAVILASDRSAHSYAFPESVNVRGTANLLAAAKAAEASVFSATSSASIAIRPVGTWVAPWAREPTDFFQILDTQDFKLPPRKREGYFGNYPASKAAAERLVCDADKEGFRTGTIRPANGVYGNPTDNTVGDPLSRAVMPTWVAHIVQSFVHGANVAIAHLHHEAALLQPSAAMHSGRPFVVTDPNPPISYGDLYSAIKVLSQHSFTILSLPPVLMLLISHIIEFYSELPFLPFPLSILGKLLPPLQGDVRHLKPGLFSITTHLVASNSEVSKPVTEGGLGYQGVLTTLEGMVLEVLEWNREHKNLGEIEGKVRKAYTTSISLAETIQKLGTVGHQAAA</sequence>
<name>A0A7C8MM04_9PEZI</name>
<evidence type="ECO:0000259" key="4">
    <source>
        <dbReference type="Pfam" id="PF07993"/>
    </source>
</evidence>
<dbReference type="InterPro" id="IPR036291">
    <property type="entry name" value="NAD(P)-bd_dom_sf"/>
</dbReference>
<evidence type="ECO:0000256" key="3">
    <source>
        <dbReference type="SAM" id="Phobius"/>
    </source>
</evidence>
<dbReference type="EMBL" id="WUBL01000107">
    <property type="protein sequence ID" value="KAF2965728.1"/>
    <property type="molecule type" value="Genomic_DNA"/>
</dbReference>
<gene>
    <name evidence="5" type="ORF">GQX73_g7842</name>
</gene>
<evidence type="ECO:0000313" key="5">
    <source>
        <dbReference type="EMBL" id="KAF2965728.1"/>
    </source>
</evidence>
<evidence type="ECO:0000313" key="6">
    <source>
        <dbReference type="Proteomes" id="UP000481858"/>
    </source>
</evidence>
<keyword evidence="3" id="KW-0472">Membrane</keyword>
<dbReference type="OrthoDB" id="10058185at2759"/>
<dbReference type="PANTHER" id="PTHR10366:SF447">
    <property type="entry name" value="HYDROXYSTEROID DEHYDROGENASE_ISOMERASE FAMILY PROTEIN, PUTATIVE (AFU_ORTHOLOGUE AFUA_1G06450)-RELATED"/>
    <property type="match status" value="1"/>
</dbReference>
<evidence type="ECO:0000256" key="2">
    <source>
        <dbReference type="ARBA" id="ARBA00023445"/>
    </source>
</evidence>
<dbReference type="GO" id="GO:0000252">
    <property type="term" value="F:3-beta-hydroxysteroid dehydrogenase [NAD(P)+]/C4-decarboxylase activity"/>
    <property type="evidence" value="ECO:0007669"/>
    <property type="project" value="TreeGrafter"/>
</dbReference>
<dbReference type="GO" id="GO:0005783">
    <property type="term" value="C:endoplasmic reticulum"/>
    <property type="evidence" value="ECO:0007669"/>
    <property type="project" value="TreeGrafter"/>
</dbReference>
<keyword evidence="3" id="KW-1133">Transmembrane helix</keyword>
<comment type="similarity">
    <text evidence="2">Belongs to the NAD(P)-dependent epimerase/dehydratase family. Dihydroflavonol-4-reductase subfamily.</text>
</comment>
<protein>
    <recommendedName>
        <fullName evidence="4">Thioester reductase (TE) domain-containing protein</fullName>
    </recommendedName>
</protein>
<dbReference type="Proteomes" id="UP000481858">
    <property type="component" value="Unassembled WGS sequence"/>
</dbReference>
<dbReference type="InterPro" id="IPR013120">
    <property type="entry name" value="FAR_NAD-bd"/>
</dbReference>
<dbReference type="InterPro" id="IPR050425">
    <property type="entry name" value="NAD(P)_dehydrat-like"/>
</dbReference>
<comment type="caution">
    <text evidence="5">The sequence shown here is derived from an EMBL/GenBank/DDBJ whole genome shotgun (WGS) entry which is preliminary data.</text>
</comment>
<organism evidence="5 6">
    <name type="scientific">Xylaria multiplex</name>
    <dbReference type="NCBI Taxonomy" id="323545"/>
    <lineage>
        <taxon>Eukaryota</taxon>
        <taxon>Fungi</taxon>
        <taxon>Dikarya</taxon>
        <taxon>Ascomycota</taxon>
        <taxon>Pezizomycotina</taxon>
        <taxon>Sordariomycetes</taxon>
        <taxon>Xylariomycetidae</taxon>
        <taxon>Xylariales</taxon>
        <taxon>Xylariaceae</taxon>
        <taxon>Xylaria</taxon>
    </lineage>
</organism>
<feature type="transmembrane region" description="Helical" evidence="3">
    <location>
        <begin position="7"/>
        <end position="24"/>
    </location>
</feature>
<keyword evidence="1" id="KW-0560">Oxidoreductase</keyword>
<dbReference type="PANTHER" id="PTHR10366">
    <property type="entry name" value="NAD DEPENDENT EPIMERASE/DEHYDRATASE"/>
    <property type="match status" value="1"/>
</dbReference>
<dbReference type="GO" id="GO:0006696">
    <property type="term" value="P:ergosterol biosynthetic process"/>
    <property type="evidence" value="ECO:0007669"/>
    <property type="project" value="TreeGrafter"/>
</dbReference>
<keyword evidence="6" id="KW-1185">Reference proteome</keyword>
<proteinExistence type="inferred from homology"/>
<evidence type="ECO:0000256" key="1">
    <source>
        <dbReference type="ARBA" id="ARBA00023002"/>
    </source>
</evidence>
<dbReference type="SUPFAM" id="SSF51735">
    <property type="entry name" value="NAD(P)-binding Rossmann-fold domains"/>
    <property type="match status" value="1"/>
</dbReference>
<dbReference type="Pfam" id="PF07993">
    <property type="entry name" value="NAD_binding_4"/>
    <property type="match status" value="1"/>
</dbReference>
<dbReference type="Gene3D" id="3.40.50.720">
    <property type="entry name" value="NAD(P)-binding Rossmann-like Domain"/>
    <property type="match status" value="1"/>
</dbReference>
<keyword evidence="3" id="KW-0812">Transmembrane</keyword>
<dbReference type="AlphaFoldDB" id="A0A7C8MM04"/>
<accession>A0A7C8MM04</accession>